<organism evidence="2 3">
    <name type="scientific">Streptomyces paromomycinus</name>
    <name type="common">Streptomyces rimosus subsp. paromomycinus</name>
    <dbReference type="NCBI Taxonomy" id="92743"/>
    <lineage>
        <taxon>Bacteria</taxon>
        <taxon>Bacillati</taxon>
        <taxon>Actinomycetota</taxon>
        <taxon>Actinomycetes</taxon>
        <taxon>Kitasatosporales</taxon>
        <taxon>Streptomycetaceae</taxon>
        <taxon>Streptomyces</taxon>
    </lineage>
</organism>
<feature type="compositionally biased region" description="Low complexity" evidence="1">
    <location>
        <begin position="93"/>
        <end position="106"/>
    </location>
</feature>
<evidence type="ECO:0000313" key="2">
    <source>
        <dbReference type="EMBL" id="GCD41862.1"/>
    </source>
</evidence>
<gene>
    <name evidence="2" type="ORF">GKJPGBOP_01519</name>
</gene>
<accession>A0A401VXS0</accession>
<sequence length="141" mass="15662">MDQPHVRFAIDSQYGFVAAPTDRFPDHLAHWYLVREQFVPVLEAPGLYRLTHPHRDGLRRTRQAVHDLRRRWTVHADDVLDAAPHTAPSALTAQRSQAARAAAASSPQYDRSLESPPLGAAVPSPPSRAPRAAAPRRGRGR</sequence>
<dbReference type="Proteomes" id="UP000286746">
    <property type="component" value="Unassembled WGS sequence"/>
</dbReference>
<dbReference type="RefSeq" id="WP_125053077.1">
    <property type="nucleotide sequence ID" value="NZ_BHZD01000001.1"/>
</dbReference>
<keyword evidence="3" id="KW-1185">Reference proteome</keyword>
<name>A0A401VXS0_STREY</name>
<reference evidence="2 3" key="1">
    <citation type="submission" date="2018-11" db="EMBL/GenBank/DDBJ databases">
        <title>Whole genome sequence of Streptomyces paromomycinus NBRC 15454(T).</title>
        <authorList>
            <person name="Komaki H."/>
            <person name="Tamura T."/>
        </authorList>
    </citation>
    <scope>NUCLEOTIDE SEQUENCE [LARGE SCALE GENOMIC DNA]</scope>
    <source>
        <strain evidence="2 3">NBRC 15454</strain>
    </source>
</reference>
<evidence type="ECO:0000256" key="1">
    <source>
        <dbReference type="SAM" id="MobiDB-lite"/>
    </source>
</evidence>
<feature type="region of interest" description="Disordered" evidence="1">
    <location>
        <begin position="91"/>
        <end position="141"/>
    </location>
</feature>
<proteinExistence type="predicted"/>
<dbReference type="AlphaFoldDB" id="A0A401VXS0"/>
<dbReference type="EMBL" id="BHZD01000001">
    <property type="protein sequence ID" value="GCD41862.1"/>
    <property type="molecule type" value="Genomic_DNA"/>
</dbReference>
<comment type="caution">
    <text evidence="2">The sequence shown here is derived from an EMBL/GenBank/DDBJ whole genome shotgun (WGS) entry which is preliminary data.</text>
</comment>
<evidence type="ECO:0000313" key="3">
    <source>
        <dbReference type="Proteomes" id="UP000286746"/>
    </source>
</evidence>
<protein>
    <submittedName>
        <fullName evidence="2">Uncharacterized protein</fullName>
    </submittedName>
</protein>